<accession>A0A401IW15</accession>
<evidence type="ECO:0000256" key="6">
    <source>
        <dbReference type="ARBA" id="ARBA00023136"/>
    </source>
</evidence>
<reference evidence="8 9" key="1">
    <citation type="journal article" date="2019" name="Int. J. Syst. Evol. Microbiol.">
        <title>Lactobacillus salitolerans sp. nov., a novel lactic acid bacterium isolated from spent mushroom substrates.</title>
        <authorList>
            <person name="Tohno M."/>
            <person name="Tanizawa Y."/>
            <person name="Kojima Y."/>
            <person name="Sakamoto M."/>
            <person name="Nakamura Y."/>
            <person name="Ohkuma M."/>
            <person name="Kobayashi H."/>
        </authorList>
    </citation>
    <scope>NUCLEOTIDE SEQUENCE [LARGE SCALE GENOMIC DNA]</scope>
    <source>
        <strain evidence="8 9">YK43</strain>
    </source>
</reference>
<dbReference type="RefSeq" id="WP_124978305.1">
    <property type="nucleotide sequence ID" value="NZ_BFFP01000051.1"/>
</dbReference>
<dbReference type="PROSITE" id="PS00211">
    <property type="entry name" value="ABC_TRANSPORTER_1"/>
    <property type="match status" value="1"/>
</dbReference>
<gene>
    <name evidence="8" type="ORF">LFYK43_22020</name>
</gene>
<dbReference type="Proteomes" id="UP000286848">
    <property type="component" value="Unassembled WGS sequence"/>
</dbReference>
<dbReference type="GO" id="GO:0015424">
    <property type="term" value="F:ABC-type amino acid transporter activity"/>
    <property type="evidence" value="ECO:0007669"/>
    <property type="project" value="InterPro"/>
</dbReference>
<comment type="caution">
    <text evidence="8">The sequence shown here is derived from an EMBL/GenBank/DDBJ whole genome shotgun (WGS) entry which is preliminary data.</text>
</comment>
<dbReference type="EMBL" id="BFFP01000051">
    <property type="protein sequence ID" value="GBG95743.1"/>
    <property type="molecule type" value="Genomic_DNA"/>
</dbReference>
<dbReference type="InterPro" id="IPR017871">
    <property type="entry name" value="ABC_transporter-like_CS"/>
</dbReference>
<dbReference type="PROSITE" id="PS50893">
    <property type="entry name" value="ABC_TRANSPORTER_2"/>
    <property type="match status" value="1"/>
</dbReference>
<dbReference type="SMART" id="SM00382">
    <property type="entry name" value="AAA"/>
    <property type="match status" value="1"/>
</dbReference>
<evidence type="ECO:0000259" key="7">
    <source>
        <dbReference type="PROSITE" id="PS50893"/>
    </source>
</evidence>
<dbReference type="Pfam" id="PF00005">
    <property type="entry name" value="ABC_tran"/>
    <property type="match status" value="1"/>
</dbReference>
<evidence type="ECO:0000256" key="3">
    <source>
        <dbReference type="ARBA" id="ARBA00022475"/>
    </source>
</evidence>
<proteinExistence type="predicted"/>
<dbReference type="SUPFAM" id="SSF52540">
    <property type="entry name" value="P-loop containing nucleoside triphosphate hydrolases"/>
    <property type="match status" value="1"/>
</dbReference>
<keyword evidence="6" id="KW-0472">Membrane</keyword>
<feature type="domain" description="ABC transporter" evidence="7">
    <location>
        <begin position="1"/>
        <end position="239"/>
    </location>
</feature>
<evidence type="ECO:0000313" key="8">
    <source>
        <dbReference type="EMBL" id="GBG95743.1"/>
    </source>
</evidence>
<dbReference type="GO" id="GO:0005886">
    <property type="term" value="C:plasma membrane"/>
    <property type="evidence" value="ECO:0007669"/>
    <property type="project" value="UniProtKB-SubCell"/>
</dbReference>
<dbReference type="OrthoDB" id="9804199at2"/>
<comment type="subcellular location">
    <subcellularLocation>
        <location evidence="1">Cell membrane</location>
        <topology evidence="1">Peripheral membrane protein</topology>
    </subcellularLocation>
</comment>
<keyword evidence="3" id="KW-1003">Cell membrane</keyword>
<organism evidence="8 9">
    <name type="scientific">Ligilactobacillus salitolerans</name>
    <dbReference type="NCBI Taxonomy" id="1808352"/>
    <lineage>
        <taxon>Bacteria</taxon>
        <taxon>Bacillati</taxon>
        <taxon>Bacillota</taxon>
        <taxon>Bacilli</taxon>
        <taxon>Lactobacillales</taxon>
        <taxon>Lactobacillaceae</taxon>
        <taxon>Ligilactobacillus</taxon>
    </lineage>
</organism>
<name>A0A401IW15_9LACO</name>
<dbReference type="InterPro" id="IPR030679">
    <property type="entry name" value="ABC_ATPase_HisP-typ"/>
</dbReference>
<evidence type="ECO:0000256" key="5">
    <source>
        <dbReference type="ARBA" id="ARBA00022840"/>
    </source>
</evidence>
<evidence type="ECO:0000256" key="2">
    <source>
        <dbReference type="ARBA" id="ARBA00022448"/>
    </source>
</evidence>
<evidence type="ECO:0000256" key="1">
    <source>
        <dbReference type="ARBA" id="ARBA00004202"/>
    </source>
</evidence>
<dbReference type="PANTHER" id="PTHR43166">
    <property type="entry name" value="AMINO ACID IMPORT ATP-BINDING PROTEIN"/>
    <property type="match status" value="1"/>
</dbReference>
<keyword evidence="2" id="KW-0813">Transport</keyword>
<evidence type="ECO:0000313" key="9">
    <source>
        <dbReference type="Proteomes" id="UP000286848"/>
    </source>
</evidence>
<keyword evidence="9" id="KW-1185">Reference proteome</keyword>
<dbReference type="PANTHER" id="PTHR43166:SF35">
    <property type="entry name" value="L-CYSTINE IMPORT ATP-BINDING PROTEIN TCYN"/>
    <property type="match status" value="1"/>
</dbReference>
<evidence type="ECO:0000256" key="4">
    <source>
        <dbReference type="ARBA" id="ARBA00022741"/>
    </source>
</evidence>
<dbReference type="GO" id="GO:0005524">
    <property type="term" value="F:ATP binding"/>
    <property type="evidence" value="ECO:0007669"/>
    <property type="project" value="UniProtKB-KW"/>
</dbReference>
<sequence>MRLEGLNKTFGEQHVLKDINLELPERKTTVIVGPSGSGKSTLLRSLNLLERPESGQYQLAELEIDFAQKISAKQVLNLRKKTGMVFQDYNLFPHKTVLQNVVEGPVQVLKQPKKQAEQEALELLDKVGLKNKAATYPEQLSGGQAQRVAIARSLAMHPEYILLDEPTSALDPELEAEVLKVLADLAREKQSLVIVTHNLFFARQIADKIVFVEDGRIIFDGEPERFFNEEQENARIRNFISAMTFSDLEAKALK</sequence>
<dbReference type="GO" id="GO:0016887">
    <property type="term" value="F:ATP hydrolysis activity"/>
    <property type="evidence" value="ECO:0007669"/>
    <property type="project" value="InterPro"/>
</dbReference>
<dbReference type="InterPro" id="IPR003439">
    <property type="entry name" value="ABC_transporter-like_ATP-bd"/>
</dbReference>
<dbReference type="Gene3D" id="3.40.50.300">
    <property type="entry name" value="P-loop containing nucleotide triphosphate hydrolases"/>
    <property type="match status" value="1"/>
</dbReference>
<dbReference type="AlphaFoldDB" id="A0A401IW15"/>
<dbReference type="PIRSF" id="PIRSF039085">
    <property type="entry name" value="ABC_ATPase_HisP"/>
    <property type="match status" value="1"/>
</dbReference>
<keyword evidence="5 8" id="KW-0067">ATP-binding</keyword>
<keyword evidence="4" id="KW-0547">Nucleotide-binding</keyword>
<dbReference type="InterPro" id="IPR050086">
    <property type="entry name" value="MetN_ABC_transporter-like"/>
</dbReference>
<protein>
    <submittedName>
        <fullName evidence="8">Amino acid ABC transporter ATP-binding protein</fullName>
    </submittedName>
</protein>
<dbReference type="InterPro" id="IPR027417">
    <property type="entry name" value="P-loop_NTPase"/>
</dbReference>
<dbReference type="InterPro" id="IPR003593">
    <property type="entry name" value="AAA+_ATPase"/>
</dbReference>